<reference evidence="2 3" key="2">
    <citation type="submission" date="2019-02" db="EMBL/GenBank/DDBJ databases">
        <title>'Lichenibacterium ramalinii' gen. nov. sp. nov., 'Lichenibacterium minor' gen. nov. sp. nov.</title>
        <authorList>
            <person name="Pankratov T."/>
        </authorList>
    </citation>
    <scope>NUCLEOTIDE SEQUENCE [LARGE SCALE GENOMIC DNA]</scope>
    <source>
        <strain evidence="2 3">RmlP001</strain>
    </source>
</reference>
<reference evidence="2 3" key="1">
    <citation type="submission" date="2018-09" db="EMBL/GenBank/DDBJ databases">
        <authorList>
            <person name="Grouzdev D.S."/>
            <person name="Krutkina M.S."/>
        </authorList>
    </citation>
    <scope>NUCLEOTIDE SEQUENCE [LARGE SCALE GENOMIC DNA]</scope>
    <source>
        <strain evidence="2 3">RmlP001</strain>
    </source>
</reference>
<dbReference type="EMBL" id="QYBC01000015">
    <property type="protein sequence ID" value="RYB03181.1"/>
    <property type="molecule type" value="Genomic_DNA"/>
</dbReference>
<dbReference type="Proteomes" id="UP000289411">
    <property type="component" value="Unassembled WGS sequence"/>
</dbReference>
<evidence type="ECO:0000313" key="2">
    <source>
        <dbReference type="EMBL" id="RYB03181.1"/>
    </source>
</evidence>
<comment type="caution">
    <text evidence="2">The sequence shown here is derived from an EMBL/GenBank/DDBJ whole genome shotgun (WGS) entry which is preliminary data.</text>
</comment>
<dbReference type="AlphaFoldDB" id="A0A4Q2RA77"/>
<evidence type="ECO:0000313" key="3">
    <source>
        <dbReference type="Proteomes" id="UP000289411"/>
    </source>
</evidence>
<accession>A0A4Q2RA77</accession>
<name>A0A4Q2RA77_9HYPH</name>
<sequence>MNPDRQTAIAARAHRIWQEAGCPHGQDAMHWHQAEREQDEAEARAAAVEDFNAEPVAAARATPARKRVAKAIVAADDMPAAPARKPRAPRKAAAAATTN</sequence>
<gene>
    <name evidence="2" type="ORF">D3272_17265</name>
</gene>
<dbReference type="RefSeq" id="WP_129220471.1">
    <property type="nucleotide sequence ID" value="NZ_QYBC01000015.1"/>
</dbReference>
<evidence type="ECO:0000256" key="1">
    <source>
        <dbReference type="SAM" id="MobiDB-lite"/>
    </source>
</evidence>
<dbReference type="InterPro" id="IPR021327">
    <property type="entry name" value="DUF2934"/>
</dbReference>
<organism evidence="2 3">
    <name type="scientific">Lichenibacterium ramalinae</name>
    <dbReference type="NCBI Taxonomy" id="2316527"/>
    <lineage>
        <taxon>Bacteria</taxon>
        <taxon>Pseudomonadati</taxon>
        <taxon>Pseudomonadota</taxon>
        <taxon>Alphaproteobacteria</taxon>
        <taxon>Hyphomicrobiales</taxon>
        <taxon>Lichenihabitantaceae</taxon>
        <taxon>Lichenibacterium</taxon>
    </lineage>
</organism>
<protein>
    <submittedName>
        <fullName evidence="2">DUF2934 domain-containing protein</fullName>
    </submittedName>
</protein>
<dbReference type="Pfam" id="PF11154">
    <property type="entry name" value="DUF2934"/>
    <property type="match status" value="1"/>
</dbReference>
<proteinExistence type="predicted"/>
<keyword evidence="3" id="KW-1185">Reference proteome</keyword>
<dbReference type="OrthoDB" id="9811127at2"/>
<feature type="region of interest" description="Disordered" evidence="1">
    <location>
        <begin position="76"/>
        <end position="99"/>
    </location>
</feature>